<sequence length="316" mass="36010">MKVTEHLEKAKKTLISFEIIPPRRGGDIQSLLKLVDDLAQYNPPFIDITSHAAEVIYEETPEGIKRKTKRKRPGTLGICALIQKKYNIDAVPHILCRGFTREETEDFLIDLQYLEIKNVLAVQGDDSGYKKPVPDGRTTNKYASDLVRQVKEMNEGHYLEDNLLDAKPSNFCIGVGGYPEKHFSAPNLDTDIYYLKKKIEAGAEYIVTQMFFDNKVYFDFVDRCRAEGIDVPIIPGLKIITRKSNITSLPRTFHIDLPVELSRQILDASADDVAEIGIEWTLKQARELMEHNVPSIHFYVMQNTTPINTLLDRLIS</sequence>
<dbReference type="EMBL" id="DRLD01000266">
    <property type="protein sequence ID" value="HED10940.1"/>
    <property type="molecule type" value="Genomic_DNA"/>
</dbReference>
<dbReference type="InterPro" id="IPR003171">
    <property type="entry name" value="Mehydrof_redctse-like"/>
</dbReference>
<dbReference type="GO" id="GO:0106312">
    <property type="term" value="F:methylenetetrahydrofolate reductase (NADH) activity"/>
    <property type="evidence" value="ECO:0007669"/>
    <property type="project" value="UniProtKB-EC"/>
</dbReference>
<dbReference type="Pfam" id="PF02219">
    <property type="entry name" value="MTHFR"/>
    <property type="match status" value="1"/>
</dbReference>
<evidence type="ECO:0000313" key="10">
    <source>
        <dbReference type="EMBL" id="HED10940.1"/>
    </source>
</evidence>
<dbReference type="GO" id="GO:0005829">
    <property type="term" value="C:cytosol"/>
    <property type="evidence" value="ECO:0007669"/>
    <property type="project" value="TreeGrafter"/>
</dbReference>
<dbReference type="GO" id="GO:0035999">
    <property type="term" value="P:tetrahydrofolate interconversion"/>
    <property type="evidence" value="ECO:0007669"/>
    <property type="project" value="UniProtKB-UniPathway"/>
</dbReference>
<dbReference type="PANTHER" id="PTHR45754:SF3">
    <property type="entry name" value="METHYLENETETRAHYDROFOLATE REDUCTASE (NADPH)"/>
    <property type="match status" value="1"/>
</dbReference>
<comment type="pathway">
    <text evidence="2 9">One-carbon metabolism; tetrahydrofolate interconversion.</text>
</comment>
<dbReference type="GO" id="GO:0009086">
    <property type="term" value="P:methionine biosynthetic process"/>
    <property type="evidence" value="ECO:0007669"/>
    <property type="project" value="TreeGrafter"/>
</dbReference>
<dbReference type="UniPathway" id="UPA00193"/>
<comment type="cofactor">
    <cofactor evidence="1 9">
        <name>FAD</name>
        <dbReference type="ChEBI" id="CHEBI:57692"/>
    </cofactor>
</comment>
<evidence type="ECO:0000256" key="3">
    <source>
        <dbReference type="ARBA" id="ARBA00006743"/>
    </source>
</evidence>
<comment type="caution">
    <text evidence="10">The sequence shown here is derived from an EMBL/GenBank/DDBJ whole genome shotgun (WGS) entry which is preliminary data.</text>
</comment>
<organism evidence="10">
    <name type="scientific">Caldithrix abyssi</name>
    <dbReference type="NCBI Taxonomy" id="187145"/>
    <lineage>
        <taxon>Bacteria</taxon>
        <taxon>Pseudomonadati</taxon>
        <taxon>Calditrichota</taxon>
        <taxon>Calditrichia</taxon>
        <taxon>Calditrichales</taxon>
        <taxon>Calditrichaceae</taxon>
        <taxon>Caldithrix</taxon>
    </lineage>
</organism>
<dbReference type="Gene3D" id="3.20.20.220">
    <property type="match status" value="1"/>
</dbReference>
<dbReference type="PANTHER" id="PTHR45754">
    <property type="entry name" value="METHYLENETETRAHYDROFOLATE REDUCTASE"/>
    <property type="match status" value="1"/>
</dbReference>
<dbReference type="CDD" id="cd00537">
    <property type="entry name" value="MTHFR"/>
    <property type="match status" value="1"/>
</dbReference>
<keyword evidence="4 9" id="KW-0285">Flavoprotein</keyword>
<evidence type="ECO:0000256" key="7">
    <source>
        <dbReference type="ARBA" id="ARBA00034478"/>
    </source>
</evidence>
<evidence type="ECO:0000256" key="1">
    <source>
        <dbReference type="ARBA" id="ARBA00001974"/>
    </source>
</evidence>
<keyword evidence="5 9" id="KW-0274">FAD</keyword>
<dbReference type="SUPFAM" id="SSF51730">
    <property type="entry name" value="FAD-linked oxidoreductase"/>
    <property type="match status" value="1"/>
</dbReference>
<gene>
    <name evidence="10" type="ORF">ENJ10_09650</name>
</gene>
<evidence type="ECO:0000256" key="4">
    <source>
        <dbReference type="ARBA" id="ARBA00022630"/>
    </source>
</evidence>
<name>A0A7V1LMY4_CALAY</name>
<evidence type="ECO:0000256" key="5">
    <source>
        <dbReference type="ARBA" id="ARBA00022827"/>
    </source>
</evidence>
<dbReference type="GO" id="GO:0071949">
    <property type="term" value="F:FAD binding"/>
    <property type="evidence" value="ECO:0007669"/>
    <property type="project" value="TreeGrafter"/>
</dbReference>
<accession>A0A7V1LMY4</accession>
<protein>
    <recommendedName>
        <fullName evidence="9">Methylenetetrahydrofolate reductase</fullName>
    </recommendedName>
</protein>
<evidence type="ECO:0000256" key="8">
    <source>
        <dbReference type="ARBA" id="ARBA00048628"/>
    </source>
</evidence>
<comment type="pathway">
    <text evidence="7">Amino-acid biosynthesis; L-methionine biosynthesis via de novo pathway.</text>
</comment>
<comment type="catalytic activity">
    <reaction evidence="8">
        <text>(6S)-5-methyl-5,6,7,8-tetrahydrofolate + NAD(+) = (6R)-5,10-methylene-5,6,7,8-tetrahydrofolate + NADH + H(+)</text>
        <dbReference type="Rhea" id="RHEA:19821"/>
        <dbReference type="ChEBI" id="CHEBI:15378"/>
        <dbReference type="ChEBI" id="CHEBI:15636"/>
        <dbReference type="ChEBI" id="CHEBI:18608"/>
        <dbReference type="ChEBI" id="CHEBI:57540"/>
        <dbReference type="ChEBI" id="CHEBI:57945"/>
        <dbReference type="EC" id="1.5.1.54"/>
    </reaction>
    <physiologicalReaction direction="right-to-left" evidence="8">
        <dbReference type="Rhea" id="RHEA:19823"/>
    </physiologicalReaction>
</comment>
<proteinExistence type="inferred from homology"/>
<reference evidence="10" key="1">
    <citation type="journal article" date="2020" name="mSystems">
        <title>Genome- and Community-Level Interaction Insights into Carbon Utilization and Element Cycling Functions of Hydrothermarchaeota in Hydrothermal Sediment.</title>
        <authorList>
            <person name="Zhou Z."/>
            <person name="Liu Y."/>
            <person name="Xu W."/>
            <person name="Pan J."/>
            <person name="Luo Z.H."/>
            <person name="Li M."/>
        </authorList>
    </citation>
    <scope>NUCLEOTIDE SEQUENCE [LARGE SCALE GENOMIC DNA]</scope>
    <source>
        <strain evidence="10">HyVt-456</strain>
    </source>
</reference>
<evidence type="ECO:0000256" key="9">
    <source>
        <dbReference type="RuleBase" id="RU003862"/>
    </source>
</evidence>
<comment type="similarity">
    <text evidence="3 9">Belongs to the methylenetetrahydrofolate reductase family.</text>
</comment>
<evidence type="ECO:0000256" key="6">
    <source>
        <dbReference type="ARBA" id="ARBA00023002"/>
    </source>
</evidence>
<evidence type="ECO:0000256" key="2">
    <source>
        <dbReference type="ARBA" id="ARBA00004777"/>
    </source>
</evidence>
<dbReference type="Proteomes" id="UP000886005">
    <property type="component" value="Unassembled WGS sequence"/>
</dbReference>
<keyword evidence="6 9" id="KW-0560">Oxidoreductase</keyword>
<dbReference type="InterPro" id="IPR029041">
    <property type="entry name" value="FAD-linked_oxidoreductase-like"/>
</dbReference>
<dbReference type="AlphaFoldDB" id="A0A7V1LMY4"/>